<dbReference type="InterPro" id="IPR010910">
    <property type="entry name" value="Nitrate/nitrite_sensing_bac"/>
</dbReference>
<dbReference type="InterPro" id="IPR004090">
    <property type="entry name" value="Chemotax_Me-accpt_rcpt"/>
</dbReference>
<evidence type="ECO:0000256" key="4">
    <source>
        <dbReference type="SAM" id="Coils"/>
    </source>
</evidence>
<organism evidence="8 9">
    <name type="scientific">Desulfurivibrio alkaliphilus (strain DSM 19089 / UNIQEM U267 / AHT2)</name>
    <dbReference type="NCBI Taxonomy" id="589865"/>
    <lineage>
        <taxon>Bacteria</taxon>
        <taxon>Pseudomonadati</taxon>
        <taxon>Thermodesulfobacteriota</taxon>
        <taxon>Desulfobulbia</taxon>
        <taxon>Desulfobulbales</taxon>
        <taxon>Desulfobulbaceae</taxon>
        <taxon>Desulfurivibrio</taxon>
    </lineage>
</organism>
<evidence type="ECO:0000259" key="6">
    <source>
        <dbReference type="PROSITE" id="PS50111"/>
    </source>
</evidence>
<keyword evidence="5" id="KW-0472">Membrane</keyword>
<dbReference type="GO" id="GO:0016020">
    <property type="term" value="C:membrane"/>
    <property type="evidence" value="ECO:0007669"/>
    <property type="project" value="InterPro"/>
</dbReference>
<dbReference type="Pfam" id="PF00015">
    <property type="entry name" value="MCPsignal"/>
    <property type="match status" value="1"/>
</dbReference>
<evidence type="ECO:0000313" key="9">
    <source>
        <dbReference type="Proteomes" id="UP000001508"/>
    </source>
</evidence>
<dbReference type="RefSeq" id="WP_013162786.1">
    <property type="nucleotide sequence ID" value="NC_014216.1"/>
</dbReference>
<dbReference type="HOGENOM" id="CLU_000445_107_27_7"/>
<feature type="coiled-coil region" evidence="4">
    <location>
        <begin position="557"/>
        <end position="595"/>
    </location>
</feature>
<dbReference type="eggNOG" id="COG0840">
    <property type="taxonomic scope" value="Bacteria"/>
</dbReference>
<keyword evidence="5" id="KW-0812">Transmembrane</keyword>
<dbReference type="GO" id="GO:0004888">
    <property type="term" value="F:transmembrane signaling receptor activity"/>
    <property type="evidence" value="ECO:0007669"/>
    <property type="project" value="InterPro"/>
</dbReference>
<dbReference type="PRINTS" id="PR00260">
    <property type="entry name" value="CHEMTRNSDUCR"/>
</dbReference>
<dbReference type="InterPro" id="IPR004089">
    <property type="entry name" value="MCPsignal_dom"/>
</dbReference>
<dbReference type="SUPFAM" id="SSF58104">
    <property type="entry name" value="Methyl-accepting chemotaxis protein (MCP) signaling domain"/>
    <property type="match status" value="1"/>
</dbReference>
<dbReference type="STRING" id="589865.DaAHT2_0549"/>
<comment type="similarity">
    <text evidence="2">Belongs to the methyl-accepting chemotaxis (MCP) protein family.</text>
</comment>
<gene>
    <name evidence="8" type="ordered locus">DaAHT2_0549</name>
</gene>
<evidence type="ECO:0000256" key="2">
    <source>
        <dbReference type="ARBA" id="ARBA00029447"/>
    </source>
</evidence>
<evidence type="ECO:0000313" key="8">
    <source>
        <dbReference type="EMBL" id="ADH85255.1"/>
    </source>
</evidence>
<dbReference type="Pfam" id="PF08376">
    <property type="entry name" value="NIT"/>
    <property type="match status" value="1"/>
</dbReference>
<dbReference type="Gene3D" id="1.10.287.950">
    <property type="entry name" value="Methyl-accepting chemotaxis protein"/>
    <property type="match status" value="1"/>
</dbReference>
<dbReference type="InterPro" id="IPR013587">
    <property type="entry name" value="Nitrate/nitrite_sensing"/>
</dbReference>
<reference evidence="9" key="1">
    <citation type="submission" date="2010-02" db="EMBL/GenBank/DDBJ databases">
        <title>Complete sequence of Desulfurivibrio alkaliphilus AHT2.</title>
        <authorList>
            <consortium name="US DOE Joint Genome Institute"/>
            <person name="Pitluck S."/>
            <person name="Chertkov O."/>
            <person name="Detter J.C."/>
            <person name="Han C."/>
            <person name="Tapia R."/>
            <person name="Larimer F."/>
            <person name="Land M."/>
            <person name="Hauser L."/>
            <person name="Kyrpides N."/>
            <person name="Mikhailova N."/>
            <person name="Sorokin D.Y."/>
            <person name="Muyzer G."/>
            <person name="Woyke T."/>
        </authorList>
    </citation>
    <scope>NUCLEOTIDE SEQUENCE [LARGE SCALE GENOMIC DNA]</scope>
    <source>
        <strain evidence="9">DSM 19089 / UNIQEM U267 / AHT2</strain>
    </source>
</reference>
<dbReference type="PANTHER" id="PTHR43531">
    <property type="entry name" value="PROTEIN ICFG"/>
    <property type="match status" value="1"/>
</dbReference>
<proteinExistence type="inferred from homology"/>
<dbReference type="SMART" id="SM00283">
    <property type="entry name" value="MA"/>
    <property type="match status" value="1"/>
</dbReference>
<evidence type="ECO:0000256" key="3">
    <source>
        <dbReference type="PROSITE-ProRule" id="PRU00284"/>
    </source>
</evidence>
<feature type="domain" description="Methyl-accepting transducer" evidence="6">
    <location>
        <begin position="350"/>
        <end position="579"/>
    </location>
</feature>
<feature type="coiled-coil region" evidence="4">
    <location>
        <begin position="369"/>
        <end position="427"/>
    </location>
</feature>
<feature type="domain" description="NIT" evidence="7">
    <location>
        <begin position="53"/>
        <end position="303"/>
    </location>
</feature>
<dbReference type="OrthoDB" id="5410204at2"/>
<evidence type="ECO:0000259" key="7">
    <source>
        <dbReference type="PROSITE" id="PS50906"/>
    </source>
</evidence>
<dbReference type="AlphaFoldDB" id="D6Z0M6"/>
<dbReference type="PROSITE" id="PS50111">
    <property type="entry name" value="CHEMOTAXIS_TRANSDUC_2"/>
    <property type="match status" value="1"/>
</dbReference>
<dbReference type="EMBL" id="CP001940">
    <property type="protein sequence ID" value="ADH85255.1"/>
    <property type="molecule type" value="Genomic_DNA"/>
</dbReference>
<dbReference type="GO" id="GO:0006935">
    <property type="term" value="P:chemotaxis"/>
    <property type="evidence" value="ECO:0007669"/>
    <property type="project" value="UniProtKB-KW"/>
</dbReference>
<sequence>MDYFRNLKIITMMQLLVFVPVTFLVGVLLFNGLERYQLYRQAQELRELSVVATMATEIAHQAQLERGMTAGFVGSQGRQFGGRLADQRAATDRDIEALRRFMADSTVVQRDLAINNRLRQALANFDQLADVRRRADALTIAGPEAIAFYSNAIEGFLSTIPLIAGVSPDQEIMRDLTAYYNFVEAKERMGVTRAVLSNVFAQDRFAEGMFQRYAELLSARAVFLNNFQAFADGSARDYYRERMRGTAVDQVASMENRALERWQAGGFGIDATRWFDTMTAKIDLMKDVETRLAEGIQELAGERIAHARAALIGGVLSAAAVVALLLYLARFFSLLLIRKLEDVSDQLSAGAGQVSAASEEVSSASHSLADGANNQAAAIEETSASLEEIASMTKQNADNVGQADILVNEARQVVESANQSMHQLTDSMAEISRASEETSKIIKTIDEIAFQTNLLALNAAVEAARAGEAGAGFAVVADEVRNLAMRASEAARNTATLIEGTVSKIQAGSQLVGATDTSFNQVAESIVKISSLMGEIAAASREQSAGVEQINNGVAEMDSVTQQNAAAAEEAASAAEELNGQAEQMKEMVDVLTALVKGREQS</sequence>
<evidence type="ECO:0000256" key="1">
    <source>
        <dbReference type="ARBA" id="ARBA00022500"/>
    </source>
</evidence>
<dbReference type="PROSITE" id="PS50906">
    <property type="entry name" value="NIT"/>
    <property type="match status" value="1"/>
</dbReference>
<evidence type="ECO:0000256" key="5">
    <source>
        <dbReference type="SAM" id="Phobius"/>
    </source>
</evidence>
<dbReference type="InterPro" id="IPR051310">
    <property type="entry name" value="MCP_chemotaxis"/>
</dbReference>
<keyword evidence="3" id="KW-0807">Transducer</keyword>
<dbReference type="PANTHER" id="PTHR43531:SF11">
    <property type="entry name" value="METHYL-ACCEPTING CHEMOTAXIS PROTEIN 3"/>
    <property type="match status" value="1"/>
</dbReference>
<feature type="transmembrane region" description="Helical" evidence="5">
    <location>
        <begin position="309"/>
        <end position="329"/>
    </location>
</feature>
<name>D6Z0M6_DESAT</name>
<keyword evidence="1" id="KW-0145">Chemotaxis</keyword>
<dbReference type="Proteomes" id="UP000001508">
    <property type="component" value="Chromosome"/>
</dbReference>
<keyword evidence="9" id="KW-1185">Reference proteome</keyword>
<dbReference type="KEGG" id="dak:DaAHT2_0549"/>
<keyword evidence="4" id="KW-0175">Coiled coil</keyword>
<dbReference type="InParanoid" id="D6Z0M6"/>
<dbReference type="GO" id="GO:0007165">
    <property type="term" value="P:signal transduction"/>
    <property type="evidence" value="ECO:0007669"/>
    <property type="project" value="UniProtKB-KW"/>
</dbReference>
<keyword evidence="5" id="KW-1133">Transmembrane helix</keyword>
<feature type="transmembrane region" description="Helical" evidence="5">
    <location>
        <begin position="12"/>
        <end position="33"/>
    </location>
</feature>
<accession>D6Z0M6</accession>
<protein>
    <submittedName>
        <fullName evidence="8">Methyl-accepting chemotaxis sensory transducer</fullName>
    </submittedName>
</protein>